<feature type="domain" description="ABC transporter" evidence="9">
    <location>
        <begin position="10"/>
        <end position="248"/>
    </location>
</feature>
<dbReference type="Proteomes" id="UP000483018">
    <property type="component" value="Unassembled WGS sequence"/>
</dbReference>
<dbReference type="Gene3D" id="3.40.50.300">
    <property type="entry name" value="P-loop containing nucleotide triphosphate hydrolases"/>
    <property type="match status" value="1"/>
</dbReference>
<dbReference type="GO" id="GO:0016887">
    <property type="term" value="F:ATP hydrolysis activity"/>
    <property type="evidence" value="ECO:0007669"/>
    <property type="project" value="InterPro"/>
</dbReference>
<dbReference type="PROSITE" id="PS50893">
    <property type="entry name" value="ABC_TRANSPORTER_2"/>
    <property type="match status" value="1"/>
</dbReference>
<evidence type="ECO:0000256" key="7">
    <source>
        <dbReference type="ARBA" id="ARBA00022967"/>
    </source>
</evidence>
<dbReference type="EMBL" id="WSLF01000003">
    <property type="protein sequence ID" value="KAE9635526.1"/>
    <property type="molecule type" value="Genomic_DNA"/>
</dbReference>
<evidence type="ECO:0000313" key="10">
    <source>
        <dbReference type="EMBL" id="KAE9635526.1"/>
    </source>
</evidence>
<evidence type="ECO:0000256" key="4">
    <source>
        <dbReference type="ARBA" id="ARBA00022475"/>
    </source>
</evidence>
<accession>A0A7C8LIK0</accession>
<dbReference type="InterPro" id="IPR015856">
    <property type="entry name" value="ABC_transpr_CbiO/EcfA_su"/>
</dbReference>
<dbReference type="PROSITE" id="PS00211">
    <property type="entry name" value="ABC_TRANSPORTER_1"/>
    <property type="match status" value="1"/>
</dbReference>
<dbReference type="PANTHER" id="PTHR43553:SF24">
    <property type="entry name" value="ENERGY-COUPLING FACTOR TRANSPORTER ATP-BINDING PROTEIN ECFA1"/>
    <property type="match status" value="1"/>
</dbReference>
<evidence type="ECO:0000256" key="5">
    <source>
        <dbReference type="ARBA" id="ARBA00022741"/>
    </source>
</evidence>
<dbReference type="InterPro" id="IPR003593">
    <property type="entry name" value="AAA+_ATPase"/>
</dbReference>
<dbReference type="InterPro" id="IPR050095">
    <property type="entry name" value="ECF_ABC_transporter_ATP-bd"/>
</dbReference>
<dbReference type="InterPro" id="IPR027417">
    <property type="entry name" value="P-loop_NTPase"/>
</dbReference>
<dbReference type="InterPro" id="IPR003439">
    <property type="entry name" value="ABC_transporter-like_ATP-bd"/>
</dbReference>
<keyword evidence="11" id="KW-1185">Reference proteome</keyword>
<reference evidence="10 11" key="1">
    <citation type="submission" date="2019-12" db="EMBL/GenBank/DDBJ databases">
        <title>Defluviitalea raffinosedens, isolated from a biogas fermenter, genome sequencing and characterization.</title>
        <authorList>
            <person name="Rettenmaier R."/>
            <person name="Schneider M."/>
            <person name="Neuhaus K."/>
            <person name="Liebl W."/>
            <person name="Zverlov V."/>
        </authorList>
    </citation>
    <scope>NUCLEOTIDE SEQUENCE [LARGE SCALE GENOMIC DNA]</scope>
    <source>
        <strain evidence="10 11">249c-K6</strain>
    </source>
</reference>
<comment type="subcellular location">
    <subcellularLocation>
        <location evidence="1">Cell membrane</location>
        <topology evidence="1">Peripheral membrane protein</topology>
    </subcellularLocation>
</comment>
<evidence type="ECO:0000256" key="3">
    <source>
        <dbReference type="ARBA" id="ARBA00022448"/>
    </source>
</evidence>
<evidence type="ECO:0000256" key="2">
    <source>
        <dbReference type="ARBA" id="ARBA00005417"/>
    </source>
</evidence>
<evidence type="ECO:0000256" key="8">
    <source>
        <dbReference type="ARBA" id="ARBA00023136"/>
    </source>
</evidence>
<dbReference type="Pfam" id="PF00005">
    <property type="entry name" value="ABC_tran"/>
    <property type="match status" value="1"/>
</dbReference>
<evidence type="ECO:0000256" key="6">
    <source>
        <dbReference type="ARBA" id="ARBA00022840"/>
    </source>
</evidence>
<dbReference type="SMART" id="SM00382">
    <property type="entry name" value="AAA"/>
    <property type="match status" value="1"/>
</dbReference>
<dbReference type="NCBIfam" id="NF010167">
    <property type="entry name" value="PRK13648.1"/>
    <property type="match status" value="1"/>
</dbReference>
<sequence length="287" mass="32141">MEKIVTGKGLVYEYFTQNEKGEIENTFRALDDLNIEIEKGQFVVILGHNGSGKSTLAKHLNAILHPTGGTLLIKGMDTKDEKNLWNIRQNAGMVFQNPDNQIIAAIVEEDVAFGPENLGVKPEKIRTRVNESLAAVQMTEYMTHSPNLLSGGQKQRIAIAGVLAMRPECIILDEPTAMLDPVGRKEVMETIHRLNKEENITIIHITHYMEEAIHADRVVVMDHGKIVMDGTPREIFSQVETLKNLGLDVPQVTELAYHMQKQGIDISTEILTIEEVVDAIWQLSLEK</sequence>
<dbReference type="SUPFAM" id="SSF52540">
    <property type="entry name" value="P-loop containing nucleoside triphosphate hydrolases"/>
    <property type="match status" value="1"/>
</dbReference>
<proteinExistence type="inferred from homology"/>
<dbReference type="CDD" id="cd03225">
    <property type="entry name" value="ABC_cobalt_CbiO_domain1"/>
    <property type="match status" value="1"/>
</dbReference>
<dbReference type="FunFam" id="3.40.50.300:FF:000224">
    <property type="entry name" value="Energy-coupling factor transporter ATP-binding protein EcfA"/>
    <property type="match status" value="1"/>
</dbReference>
<protein>
    <submittedName>
        <fullName evidence="10">Energy-coupling factor transporter ATPase</fullName>
    </submittedName>
</protein>
<dbReference type="AlphaFoldDB" id="A0A7C8LIK0"/>
<dbReference type="GO" id="GO:0043190">
    <property type="term" value="C:ATP-binding cassette (ABC) transporter complex"/>
    <property type="evidence" value="ECO:0007669"/>
    <property type="project" value="TreeGrafter"/>
</dbReference>
<dbReference type="PANTHER" id="PTHR43553">
    <property type="entry name" value="HEAVY METAL TRANSPORTER"/>
    <property type="match status" value="1"/>
</dbReference>
<evidence type="ECO:0000256" key="1">
    <source>
        <dbReference type="ARBA" id="ARBA00004202"/>
    </source>
</evidence>
<dbReference type="OrthoDB" id="9784332at2"/>
<evidence type="ECO:0000259" key="9">
    <source>
        <dbReference type="PROSITE" id="PS50893"/>
    </source>
</evidence>
<dbReference type="InterPro" id="IPR017871">
    <property type="entry name" value="ABC_transporter-like_CS"/>
</dbReference>
<comment type="similarity">
    <text evidence="2">Belongs to the ABC transporter superfamily.</text>
</comment>
<dbReference type="GO" id="GO:0005524">
    <property type="term" value="F:ATP binding"/>
    <property type="evidence" value="ECO:0007669"/>
    <property type="project" value="UniProtKB-KW"/>
</dbReference>
<comment type="caution">
    <text evidence="10">The sequence shown here is derived from an EMBL/GenBank/DDBJ whole genome shotgun (WGS) entry which is preliminary data.</text>
</comment>
<dbReference type="GO" id="GO:0042626">
    <property type="term" value="F:ATPase-coupled transmembrane transporter activity"/>
    <property type="evidence" value="ECO:0007669"/>
    <property type="project" value="TreeGrafter"/>
</dbReference>
<evidence type="ECO:0000313" key="11">
    <source>
        <dbReference type="Proteomes" id="UP000483018"/>
    </source>
</evidence>
<gene>
    <name evidence="10" type="ORF">GND95_05110</name>
</gene>
<dbReference type="RefSeq" id="WP_158739774.1">
    <property type="nucleotide sequence ID" value="NZ_JAFBEP010000001.1"/>
</dbReference>
<keyword evidence="8" id="KW-0472">Membrane</keyword>
<keyword evidence="3" id="KW-0813">Transport</keyword>
<dbReference type="InterPro" id="IPR030947">
    <property type="entry name" value="EcfA_1"/>
</dbReference>
<organism evidence="10 11">
    <name type="scientific">Defluviitalea raffinosedens</name>
    <dbReference type="NCBI Taxonomy" id="1450156"/>
    <lineage>
        <taxon>Bacteria</taxon>
        <taxon>Bacillati</taxon>
        <taxon>Bacillota</taxon>
        <taxon>Clostridia</taxon>
        <taxon>Lachnospirales</taxon>
        <taxon>Defluviitaleaceae</taxon>
        <taxon>Defluviitalea</taxon>
    </lineage>
</organism>
<keyword evidence="4" id="KW-1003">Cell membrane</keyword>
<keyword evidence="6" id="KW-0067">ATP-binding</keyword>
<dbReference type="NCBIfam" id="TIGR04520">
    <property type="entry name" value="ECF_ATPase_1"/>
    <property type="match status" value="1"/>
</dbReference>
<keyword evidence="7" id="KW-1278">Translocase</keyword>
<keyword evidence="5" id="KW-0547">Nucleotide-binding</keyword>
<name>A0A7C8LIK0_9FIRM</name>